<sequence>MFSCHAACRRAVQRSLDEIPANAFARNFKRHGSSVPGPLEAQRRLSRRRMVNMTATCGGAGYDLGALMGSEIRPESHDWKWQSPSDVKGAASPALPFWLTDTAPPFSPAPSAIDVEEATLESEPKLPETLQHRSRPQLSDDLSLLMETLSLATRVDHVQRVIADSKVHSRVSSGPEYSELIARRLIDLRAPTGVLIDFLADPAISFSGARTILKIFQYFGRQPITEPIYASIGLMLKQAIALGLASDGEIRGILLHAPSLAAQVHASLDARDTAIISLYALIWEGIQSCTVLPVQDLTAETLGLFLCQLKSIPFSIEVQRLGVSIITSASTSQLRRMRRGVSSFLANWVRGSGGSIVGSEMSRIDAIPEIARLLNGIPERLARSFVSSTTSALLVQKVIVIEPGSPCDLLYRWIGTVSQCRSISRSGVEWRAIEDMLAADRSQRRVARYLMGFGSRETCEFFLRYWVHYEMEERGGYGCRTDATLHNLQRRFRTMCNGPDDRRAYFKIVLALHQLGLPYGRVAIELFRLLKHLSRYDAMVDVAKSMRYHRLQIRTGKMSSTIRDVTKVSPSSALQLLALFPGVKPEDHRGLLCLSITSKFLHAVDIFALIKNNARWRKDHKPDADLLHHLALAFAHSPHLSPRAALRYVHWCWLGLRRFGLPLTPEISRAFAHAGITRSLQAGQWVSSPKLRWILELVSELEGKEIAEELDVAVFGWRGKLIEDRRQGIRRVPFHDKSGSDPTNDEWEDNKWESVGGIAAACHINDS</sequence>
<dbReference type="OrthoDB" id="5428038at2759"/>
<accession>A0A9P8I458</accession>
<evidence type="ECO:0000313" key="2">
    <source>
        <dbReference type="Proteomes" id="UP000698800"/>
    </source>
</evidence>
<proteinExistence type="predicted"/>
<keyword evidence="2" id="KW-1185">Reference proteome</keyword>
<comment type="caution">
    <text evidence="1">The sequence shown here is derived from an EMBL/GenBank/DDBJ whole genome shotgun (WGS) entry which is preliminary data.</text>
</comment>
<evidence type="ECO:0000313" key="1">
    <source>
        <dbReference type="EMBL" id="KAH0542941.1"/>
    </source>
</evidence>
<organism evidence="1 2">
    <name type="scientific">Glutinoglossum americanum</name>
    <dbReference type="NCBI Taxonomy" id="1670608"/>
    <lineage>
        <taxon>Eukaryota</taxon>
        <taxon>Fungi</taxon>
        <taxon>Dikarya</taxon>
        <taxon>Ascomycota</taxon>
        <taxon>Pezizomycotina</taxon>
        <taxon>Geoglossomycetes</taxon>
        <taxon>Geoglossales</taxon>
        <taxon>Geoglossaceae</taxon>
        <taxon>Glutinoglossum</taxon>
    </lineage>
</organism>
<reference evidence="1" key="1">
    <citation type="submission" date="2021-03" db="EMBL/GenBank/DDBJ databases">
        <title>Comparative genomics and phylogenomic investigation of the class Geoglossomycetes provide insights into ecological specialization and systematics.</title>
        <authorList>
            <person name="Melie T."/>
            <person name="Pirro S."/>
            <person name="Miller A.N."/>
            <person name="Quandt A."/>
        </authorList>
    </citation>
    <scope>NUCLEOTIDE SEQUENCE</scope>
    <source>
        <strain evidence="1">GBOQ0MN5Z8</strain>
    </source>
</reference>
<dbReference type="AlphaFoldDB" id="A0A9P8I458"/>
<protein>
    <submittedName>
        <fullName evidence="1">Uncharacterized protein</fullName>
    </submittedName>
</protein>
<name>A0A9P8I458_9PEZI</name>
<dbReference type="EMBL" id="JAGHQL010000043">
    <property type="protein sequence ID" value="KAH0542941.1"/>
    <property type="molecule type" value="Genomic_DNA"/>
</dbReference>
<dbReference type="Proteomes" id="UP000698800">
    <property type="component" value="Unassembled WGS sequence"/>
</dbReference>
<gene>
    <name evidence="1" type="ORF">FGG08_002710</name>
</gene>